<dbReference type="InterPro" id="IPR044929">
    <property type="entry name" value="DNA/RNA_non-sp_Endonuclease_sf"/>
</dbReference>
<dbReference type="SMART" id="SM00892">
    <property type="entry name" value="Endonuclease_NS"/>
    <property type="match status" value="1"/>
</dbReference>
<evidence type="ECO:0000256" key="7">
    <source>
        <dbReference type="ARBA" id="ARBA00022842"/>
    </source>
</evidence>
<organism evidence="11 12">
    <name type="scientific">Coccomyxa viridis</name>
    <dbReference type="NCBI Taxonomy" id="1274662"/>
    <lineage>
        <taxon>Eukaryota</taxon>
        <taxon>Viridiplantae</taxon>
        <taxon>Chlorophyta</taxon>
        <taxon>core chlorophytes</taxon>
        <taxon>Trebouxiophyceae</taxon>
        <taxon>Trebouxiophyceae incertae sedis</taxon>
        <taxon>Coccomyxaceae</taxon>
        <taxon>Coccomyxa</taxon>
    </lineage>
</organism>
<evidence type="ECO:0000256" key="8">
    <source>
        <dbReference type="SAM" id="MobiDB-lite"/>
    </source>
</evidence>
<keyword evidence="4" id="KW-0479">Metal-binding</keyword>
<dbReference type="PANTHER" id="PTHR13966:SF5">
    <property type="entry name" value="ENDONUCLEASE G, MITOCHONDRIAL"/>
    <property type="match status" value="1"/>
</dbReference>
<comment type="similarity">
    <text evidence="2">Belongs to the DNA/RNA non-specific endonuclease family.</text>
</comment>
<dbReference type="InterPro" id="IPR018524">
    <property type="entry name" value="DNA/RNA_endonuclease_AS"/>
</dbReference>
<dbReference type="InterPro" id="IPR001604">
    <property type="entry name" value="Endo_G_ENPP1-like_dom"/>
</dbReference>
<evidence type="ECO:0000259" key="10">
    <source>
        <dbReference type="SMART" id="SM00892"/>
    </source>
</evidence>
<feature type="domain" description="DNA/RNA non-specific endonuclease/pyrophosphatase/phosphodiesterase" evidence="10">
    <location>
        <begin position="55"/>
        <end position="272"/>
    </location>
</feature>
<keyword evidence="6" id="KW-0378">Hydrolase</keyword>
<evidence type="ECO:0000256" key="4">
    <source>
        <dbReference type="ARBA" id="ARBA00022723"/>
    </source>
</evidence>
<gene>
    <name evidence="11" type="primary">g3184</name>
    <name evidence="11" type="ORF">VP750_LOCUS2720</name>
</gene>
<dbReference type="PANTHER" id="PTHR13966">
    <property type="entry name" value="ENDONUCLEASE RELATED"/>
    <property type="match status" value="1"/>
</dbReference>
<name>A0ABP1FQ48_9CHLO</name>
<dbReference type="Proteomes" id="UP001497392">
    <property type="component" value="Unassembled WGS sequence"/>
</dbReference>
<keyword evidence="5" id="KW-0255">Endonuclease</keyword>
<feature type="region of interest" description="Disordered" evidence="8">
    <location>
        <begin position="371"/>
        <end position="396"/>
    </location>
</feature>
<keyword evidence="12" id="KW-1185">Reference proteome</keyword>
<reference evidence="11 12" key="1">
    <citation type="submission" date="2024-06" db="EMBL/GenBank/DDBJ databases">
        <authorList>
            <person name="Kraege A."/>
            <person name="Thomma B."/>
        </authorList>
    </citation>
    <scope>NUCLEOTIDE SEQUENCE [LARGE SCALE GENOMIC DNA]</scope>
</reference>
<dbReference type="CDD" id="cd00091">
    <property type="entry name" value="NUC"/>
    <property type="match status" value="1"/>
</dbReference>
<dbReference type="InterPro" id="IPR040255">
    <property type="entry name" value="Non-specific_endonuclease"/>
</dbReference>
<comment type="cofactor">
    <cofactor evidence="1">
        <name>Mg(2+)</name>
        <dbReference type="ChEBI" id="CHEBI:18420"/>
    </cofactor>
</comment>
<dbReference type="Gene3D" id="3.40.570.10">
    <property type="entry name" value="Extracellular Endonuclease, subunit A"/>
    <property type="match status" value="1"/>
</dbReference>
<evidence type="ECO:0000256" key="2">
    <source>
        <dbReference type="ARBA" id="ARBA00010052"/>
    </source>
</evidence>
<dbReference type="Pfam" id="PF01223">
    <property type="entry name" value="Endonuclease_NS"/>
    <property type="match status" value="1"/>
</dbReference>
<dbReference type="SMART" id="SM00477">
    <property type="entry name" value="NUC"/>
    <property type="match status" value="1"/>
</dbReference>
<feature type="domain" description="ENPP1-3/EXOG-like endonuclease/phosphodiesterase" evidence="9">
    <location>
        <begin position="56"/>
        <end position="272"/>
    </location>
</feature>
<proteinExistence type="inferred from homology"/>
<evidence type="ECO:0000313" key="12">
    <source>
        <dbReference type="Proteomes" id="UP001497392"/>
    </source>
</evidence>
<dbReference type="InterPro" id="IPR044925">
    <property type="entry name" value="His-Me_finger_sf"/>
</dbReference>
<keyword evidence="7" id="KW-0460">Magnesium</keyword>
<evidence type="ECO:0000313" key="11">
    <source>
        <dbReference type="EMBL" id="CAL5221061.1"/>
    </source>
</evidence>
<protein>
    <submittedName>
        <fullName evidence="11">G3184 protein</fullName>
    </submittedName>
</protein>
<evidence type="ECO:0000256" key="3">
    <source>
        <dbReference type="ARBA" id="ARBA00022722"/>
    </source>
</evidence>
<sequence length="434" mass="47642">MISGLPQHVISLLFGAGAGGALTYLITRGKQEDLQPEELHHALKYGAPSTEHLRFFKNFVVSYDSRLRNPRWVMEHITRKQTRGEGNRKNVEFYEDKGLDVRFRSRLADFRDSGYDRGHMAPAANHKETAETMLETFGLSNISPQVGKGFNRDYWARFERFVNLLTRTCDDVYIVTGPLYLPSVTPMGYRMSHPMIGTPPRLVAVPTHFFKVVLAERGLAPSNEGGQDAVVGAFVLPNAPVQPDTPLTAFSVPVESLEEAAGLEFFPGFLNADRRATVDRAALEYARLGRQQMKVKALSAQAAEFLLEKPQPTPLLLSDAESLAATPSNADASAGTDAPAKDTVLANSLDTAKQEDQALIVESSADSALSSGAETAALGNGKKPRRRRAKLKADAENSALQTITSKDKLMHICDFTACRLPAEDWYVHSKAPRT</sequence>
<evidence type="ECO:0000259" key="9">
    <source>
        <dbReference type="SMART" id="SM00477"/>
    </source>
</evidence>
<comment type="caution">
    <text evidence="11">The sequence shown here is derived from an EMBL/GenBank/DDBJ whole genome shotgun (WGS) entry which is preliminary data.</text>
</comment>
<dbReference type="PROSITE" id="PS01070">
    <property type="entry name" value="NUCLEASE_NON_SPEC"/>
    <property type="match status" value="1"/>
</dbReference>
<dbReference type="InterPro" id="IPR020821">
    <property type="entry name" value="ENPP1-3/EXOG-like_nuc-like"/>
</dbReference>
<evidence type="ECO:0000256" key="5">
    <source>
        <dbReference type="ARBA" id="ARBA00022759"/>
    </source>
</evidence>
<evidence type="ECO:0000256" key="6">
    <source>
        <dbReference type="ARBA" id="ARBA00022801"/>
    </source>
</evidence>
<dbReference type="EMBL" id="CAXHTA020000004">
    <property type="protein sequence ID" value="CAL5221061.1"/>
    <property type="molecule type" value="Genomic_DNA"/>
</dbReference>
<accession>A0ABP1FQ48</accession>
<dbReference type="SUPFAM" id="SSF54060">
    <property type="entry name" value="His-Me finger endonucleases"/>
    <property type="match status" value="1"/>
</dbReference>
<evidence type="ECO:0000256" key="1">
    <source>
        <dbReference type="ARBA" id="ARBA00001946"/>
    </source>
</evidence>
<keyword evidence="3" id="KW-0540">Nuclease</keyword>